<feature type="region of interest" description="Disordered" evidence="5">
    <location>
        <begin position="359"/>
        <end position="400"/>
    </location>
</feature>
<proteinExistence type="predicted"/>
<evidence type="ECO:0000313" key="8">
    <source>
        <dbReference type="Proteomes" id="UP000516260"/>
    </source>
</evidence>
<evidence type="ECO:0000256" key="4">
    <source>
        <dbReference type="SAM" id="Coils"/>
    </source>
</evidence>
<organism evidence="7 8">
    <name type="scientific">Takifugu bimaculatus</name>
    <dbReference type="NCBI Taxonomy" id="433685"/>
    <lineage>
        <taxon>Eukaryota</taxon>
        <taxon>Metazoa</taxon>
        <taxon>Chordata</taxon>
        <taxon>Craniata</taxon>
        <taxon>Vertebrata</taxon>
        <taxon>Euteleostomi</taxon>
        <taxon>Actinopterygii</taxon>
        <taxon>Neopterygii</taxon>
        <taxon>Teleostei</taxon>
        <taxon>Neoteleostei</taxon>
        <taxon>Acanthomorphata</taxon>
        <taxon>Eupercaria</taxon>
        <taxon>Tetraodontiformes</taxon>
        <taxon>Tetradontoidea</taxon>
        <taxon>Tetraodontidae</taxon>
        <taxon>Takifugu</taxon>
    </lineage>
</organism>
<comment type="subcellular location">
    <subcellularLocation>
        <location evidence="1">Cytoplasm</location>
    </subcellularLocation>
</comment>
<keyword evidence="3 4" id="KW-0175">Coiled coil</keyword>
<feature type="compositionally biased region" description="Low complexity" evidence="5">
    <location>
        <begin position="207"/>
        <end position="231"/>
    </location>
</feature>
<feature type="region of interest" description="Disordered" evidence="5">
    <location>
        <begin position="203"/>
        <end position="280"/>
    </location>
</feature>
<evidence type="ECO:0000259" key="6">
    <source>
        <dbReference type="Pfam" id="PF11819"/>
    </source>
</evidence>
<evidence type="ECO:0000256" key="3">
    <source>
        <dbReference type="ARBA" id="ARBA00023054"/>
    </source>
</evidence>
<keyword evidence="2" id="KW-0963">Cytoplasm</keyword>
<dbReference type="InterPro" id="IPR043447">
    <property type="entry name" value="CCDC120/INAVA"/>
</dbReference>
<feature type="region of interest" description="Disordered" evidence="5">
    <location>
        <begin position="1"/>
        <end position="31"/>
    </location>
</feature>
<dbReference type="GO" id="GO:0034334">
    <property type="term" value="P:adherens junction maintenance"/>
    <property type="evidence" value="ECO:0007669"/>
    <property type="project" value="TreeGrafter"/>
</dbReference>
<feature type="compositionally biased region" description="Low complexity" evidence="5">
    <location>
        <begin position="359"/>
        <end position="385"/>
    </location>
</feature>
<accession>A0A4Z2B6I8</accession>
<evidence type="ECO:0000256" key="5">
    <source>
        <dbReference type="SAM" id="MobiDB-lite"/>
    </source>
</evidence>
<feature type="coiled-coil region" evidence="4">
    <location>
        <begin position="104"/>
        <end position="169"/>
    </location>
</feature>
<sequence>MTTIESKEEISDTDSGIVLHSGPDSPTSSLKDLTTNTRALKLKHQSLEERLGLCLLELRQLCIREAELTGKMPSDYPLMPDENPPQVRRRIGASFKLDESVILLDKEDAELQTLETDLAVHQQIYEAARKLSLEEHLSKPQKKSRLQQFKREEKKVKQLQEALFQHRNKSKCNSPCITASRSQISDLNMSDDSSLSDVVALDDDVDSSSPLSPPVLETSFSDPLDSSPPSLKQLGVESERSPIQNSPWKESSLDKPYQRSSKPQSASSSRSCSPAGTPAPVESCRIPLSQFVRNSALRHNNAISAPSTPELHIRRQYTQSFRLPKSKSSADRIAEGSRGRGRLPQRCCVANFMVRSPEYSPLRPSLSSSEDSSSEHSSSSYISSPGRDGPTEIPKLCPPPYGFHFGAQKKSLTSFTSTRATMEDGPLSPQGPEVETPCLSPPPVANTPPQWRERALSPNRILKPPPPYTRLVRTPSLKEYPNHAIRLLPRELVSEELKSWHQRIQLQKVQPGCLDQQGPASVTSPHLPSFQQGSGNMVLQRDPDGTPVQWFVAEDAEIVSQV</sequence>
<feature type="compositionally biased region" description="Basic and acidic residues" evidence="5">
    <location>
        <begin position="328"/>
        <end position="338"/>
    </location>
</feature>
<evidence type="ECO:0000313" key="7">
    <source>
        <dbReference type="EMBL" id="TNM87158.1"/>
    </source>
</evidence>
<dbReference type="Pfam" id="PF11819">
    <property type="entry name" value="CUPID"/>
    <property type="match status" value="1"/>
</dbReference>
<dbReference type="PANTHER" id="PTHR16093:SF4">
    <property type="entry name" value="INNATE IMMUNITY ACTIVATOR PROTEIN"/>
    <property type="match status" value="1"/>
</dbReference>
<protein>
    <recommendedName>
        <fullName evidence="6">Cytohesin Ubiquitin Protein Inducing domain-containing protein</fullName>
    </recommendedName>
</protein>
<gene>
    <name evidence="7" type="ORF">fugu_007388</name>
</gene>
<dbReference type="GO" id="GO:0005737">
    <property type="term" value="C:cytoplasm"/>
    <property type="evidence" value="ECO:0007669"/>
    <property type="project" value="UniProtKB-SubCell"/>
</dbReference>
<feature type="compositionally biased region" description="Low complexity" evidence="5">
    <location>
        <begin position="258"/>
        <end position="275"/>
    </location>
</feature>
<feature type="compositionally biased region" description="Basic and acidic residues" evidence="5">
    <location>
        <begin position="1"/>
        <end position="10"/>
    </location>
</feature>
<dbReference type="Proteomes" id="UP000516260">
    <property type="component" value="Chromosome 7"/>
</dbReference>
<evidence type="ECO:0000256" key="1">
    <source>
        <dbReference type="ARBA" id="ARBA00004496"/>
    </source>
</evidence>
<keyword evidence="8" id="KW-1185">Reference proteome</keyword>
<feature type="region of interest" description="Disordered" evidence="5">
    <location>
        <begin position="419"/>
        <end position="446"/>
    </location>
</feature>
<evidence type="ECO:0000256" key="2">
    <source>
        <dbReference type="ARBA" id="ARBA00022490"/>
    </source>
</evidence>
<name>A0A4Z2B6I8_9TELE</name>
<dbReference type="InterPro" id="IPR021774">
    <property type="entry name" value="CUPID"/>
</dbReference>
<dbReference type="AlphaFoldDB" id="A0A4Z2B6I8"/>
<feature type="domain" description="Cytohesin Ubiquitin Protein Inducing" evidence="6">
    <location>
        <begin position="5"/>
        <end position="139"/>
    </location>
</feature>
<dbReference type="GO" id="GO:0031398">
    <property type="term" value="P:positive regulation of protein ubiquitination"/>
    <property type="evidence" value="ECO:0007669"/>
    <property type="project" value="TreeGrafter"/>
</dbReference>
<comment type="caution">
    <text evidence="7">The sequence shown here is derived from an EMBL/GenBank/DDBJ whole genome shotgun (WGS) entry which is preliminary data.</text>
</comment>
<feature type="region of interest" description="Disordered" evidence="5">
    <location>
        <begin position="307"/>
        <end position="340"/>
    </location>
</feature>
<dbReference type="EMBL" id="SWLE01000020">
    <property type="protein sequence ID" value="TNM87158.1"/>
    <property type="molecule type" value="Genomic_DNA"/>
</dbReference>
<dbReference type="PANTHER" id="PTHR16093">
    <property type="entry name" value="COILED-COIL DOMAIN-CONTAINING PROTEIN 120 FAMILY MEMBER"/>
    <property type="match status" value="1"/>
</dbReference>
<reference evidence="7 8" key="1">
    <citation type="submission" date="2019-04" db="EMBL/GenBank/DDBJ databases">
        <title>The sequence and de novo assembly of Takifugu bimaculatus genome using PacBio and Hi-C technologies.</title>
        <authorList>
            <person name="Xu P."/>
            <person name="Liu B."/>
            <person name="Zhou Z."/>
        </authorList>
    </citation>
    <scope>NUCLEOTIDE SEQUENCE [LARGE SCALE GENOMIC DNA]</scope>
    <source>
        <strain evidence="7">TB-2018</strain>
        <tissue evidence="7">Muscle</tissue>
    </source>
</reference>